<organism evidence="2 3">
    <name type="scientific">Paraphaeosphaeria minitans</name>
    <dbReference type="NCBI Taxonomy" id="565426"/>
    <lineage>
        <taxon>Eukaryota</taxon>
        <taxon>Fungi</taxon>
        <taxon>Dikarya</taxon>
        <taxon>Ascomycota</taxon>
        <taxon>Pezizomycotina</taxon>
        <taxon>Dothideomycetes</taxon>
        <taxon>Pleosporomycetidae</taxon>
        <taxon>Pleosporales</taxon>
        <taxon>Massarineae</taxon>
        <taxon>Didymosphaeriaceae</taxon>
        <taxon>Paraphaeosphaeria</taxon>
    </lineage>
</organism>
<protein>
    <submittedName>
        <fullName evidence="2">Uncharacterized protein</fullName>
    </submittedName>
</protein>
<accession>A0A9P6KRY4</accession>
<dbReference type="AlphaFoldDB" id="A0A9P6KRY4"/>
<dbReference type="EMBL" id="WJXW01000004">
    <property type="protein sequence ID" value="KAF9737273.1"/>
    <property type="molecule type" value="Genomic_DNA"/>
</dbReference>
<proteinExistence type="predicted"/>
<evidence type="ECO:0000313" key="3">
    <source>
        <dbReference type="Proteomes" id="UP000756921"/>
    </source>
</evidence>
<comment type="caution">
    <text evidence="2">The sequence shown here is derived from an EMBL/GenBank/DDBJ whole genome shotgun (WGS) entry which is preliminary data.</text>
</comment>
<keyword evidence="3" id="KW-1185">Reference proteome</keyword>
<reference evidence="2" key="1">
    <citation type="journal article" date="2020" name="Mol. Plant Microbe Interact.">
        <title>Genome Sequence of the Biocontrol Agent Coniothyrium minitans strain Conio (IMI 134523).</title>
        <authorList>
            <person name="Patel D."/>
            <person name="Shittu T.A."/>
            <person name="Baroncelli R."/>
            <person name="Muthumeenakshi S."/>
            <person name="Osborne T.H."/>
            <person name="Janganan T.K."/>
            <person name="Sreenivasaprasad S."/>
        </authorList>
    </citation>
    <scope>NUCLEOTIDE SEQUENCE</scope>
    <source>
        <strain evidence="2">Conio</strain>
    </source>
</reference>
<gene>
    <name evidence="2" type="ORF">PMIN01_05052</name>
</gene>
<dbReference type="OrthoDB" id="5405126at2759"/>
<sequence length="404" mass="45615">MHSLRRSCRTALFNNTHTAFLANGSHRAFSRTAALLHRGTLPVFLEASSPELSQLLATLNARVLLPHHLTPEQERLVYKPENRTKLEQEPIDITLGDVTLPLEHIDRNKDIPAYRVHLRNILKASKTPEDWENVVRALQGYANAGLRLRPDQHAMVVRLLNRAGMHHLILKLAQRAKATGLRLRNFELIVAVLRSVRDKAWQAGWEKEDLKKALSMAEQIVELMENDEHLGHPAGNQKDYRTHPTVVAVPLEMAAELSYRHEADAAKVKRYASRLMNALKQQNFLAADMERIEASTAKTEANFSKGHKQMRALVTLHTDLCTLIPIWNSLSTARTVLDADMPMAEDAERVQRQLRELLQKGEDATERLRKRGGEELASADPEGYAGYVKTAIQACEEDADEAEE</sequence>
<evidence type="ECO:0000256" key="1">
    <source>
        <dbReference type="SAM" id="MobiDB-lite"/>
    </source>
</evidence>
<feature type="region of interest" description="Disordered" evidence="1">
    <location>
        <begin position="361"/>
        <end position="382"/>
    </location>
</feature>
<feature type="compositionally biased region" description="Basic and acidic residues" evidence="1">
    <location>
        <begin position="361"/>
        <end position="374"/>
    </location>
</feature>
<name>A0A9P6KRY4_9PLEO</name>
<evidence type="ECO:0000313" key="2">
    <source>
        <dbReference type="EMBL" id="KAF9737273.1"/>
    </source>
</evidence>
<dbReference type="Proteomes" id="UP000756921">
    <property type="component" value="Unassembled WGS sequence"/>
</dbReference>